<dbReference type="AlphaFoldDB" id="A0A061F3J4"/>
<dbReference type="HOGENOM" id="CLU_1231750_0_0_1"/>
<gene>
    <name evidence="1" type="ORF">TCM_024471</name>
</gene>
<organism evidence="1 2">
    <name type="scientific">Theobroma cacao</name>
    <name type="common">Cacao</name>
    <name type="synonym">Cocoa</name>
    <dbReference type="NCBI Taxonomy" id="3641"/>
    <lineage>
        <taxon>Eukaryota</taxon>
        <taxon>Viridiplantae</taxon>
        <taxon>Streptophyta</taxon>
        <taxon>Embryophyta</taxon>
        <taxon>Tracheophyta</taxon>
        <taxon>Spermatophyta</taxon>
        <taxon>Magnoliopsida</taxon>
        <taxon>eudicotyledons</taxon>
        <taxon>Gunneridae</taxon>
        <taxon>Pentapetalae</taxon>
        <taxon>rosids</taxon>
        <taxon>malvids</taxon>
        <taxon>Malvales</taxon>
        <taxon>Malvaceae</taxon>
        <taxon>Byttnerioideae</taxon>
        <taxon>Theobroma</taxon>
    </lineage>
</organism>
<dbReference type="Gramene" id="EOY09089">
    <property type="protein sequence ID" value="EOY09089"/>
    <property type="gene ID" value="TCM_024471"/>
</dbReference>
<sequence length="225" mass="25198">MKEPVVVVLEESTTGTSLENYVEEVHHEEDSMEEGHNMVQPSRVSTSEMIKVRKSISEGLGDTIKLAIGKIGSIETVQVTHQVQVGNGNIYAPTDAREKVEMFVELMGKVRESDLPWLLGSDFNSVLKMEKRLGATADDRDIEFFQQVVNELGLIDLPLKGDSPSIKEAAAIHFESLYGQRRVLELQNWDIDFHKVPEHLANGLEIMFIEDEVKEAIFSCDGNKA</sequence>
<evidence type="ECO:0008006" key="3">
    <source>
        <dbReference type="Google" id="ProtNLM"/>
    </source>
</evidence>
<evidence type="ECO:0000313" key="1">
    <source>
        <dbReference type="EMBL" id="EOY09089.1"/>
    </source>
</evidence>
<name>A0A061F3J4_THECC</name>
<reference evidence="1 2" key="1">
    <citation type="journal article" date="2013" name="Genome Biol.">
        <title>The genome sequence of the most widely cultivated cacao type and its use to identify candidate genes regulating pod color.</title>
        <authorList>
            <person name="Motamayor J.C."/>
            <person name="Mockaitis K."/>
            <person name="Schmutz J."/>
            <person name="Haiminen N."/>
            <person name="Iii D.L."/>
            <person name="Cornejo O."/>
            <person name="Findley S.D."/>
            <person name="Zheng P."/>
            <person name="Utro F."/>
            <person name="Royaert S."/>
            <person name="Saski C."/>
            <person name="Jenkins J."/>
            <person name="Podicheti R."/>
            <person name="Zhao M."/>
            <person name="Scheffler B.E."/>
            <person name="Stack J.C."/>
            <person name="Feltus F.A."/>
            <person name="Mustiga G.M."/>
            <person name="Amores F."/>
            <person name="Phillips W."/>
            <person name="Marelli J.P."/>
            <person name="May G.D."/>
            <person name="Shapiro H."/>
            <person name="Ma J."/>
            <person name="Bustamante C.D."/>
            <person name="Schnell R.J."/>
            <person name="Main D."/>
            <person name="Gilbert D."/>
            <person name="Parida L."/>
            <person name="Kuhn D.N."/>
        </authorList>
    </citation>
    <scope>NUCLEOTIDE SEQUENCE [LARGE SCALE GENOMIC DNA]</scope>
    <source>
        <strain evidence="2">cv. Matina 1-6</strain>
    </source>
</reference>
<protein>
    <recommendedName>
        <fullName evidence="3">Endonuclease/exonuclease/phosphatase domain-containing protein</fullName>
    </recommendedName>
</protein>
<dbReference type="EMBL" id="CM001883">
    <property type="protein sequence ID" value="EOY09089.1"/>
    <property type="molecule type" value="Genomic_DNA"/>
</dbReference>
<dbReference type="InterPro" id="IPR036691">
    <property type="entry name" value="Endo/exonu/phosph_ase_sf"/>
</dbReference>
<dbReference type="InParanoid" id="A0A061F3J4"/>
<dbReference type="Proteomes" id="UP000026915">
    <property type="component" value="Chromosome 5"/>
</dbReference>
<evidence type="ECO:0000313" key="2">
    <source>
        <dbReference type="Proteomes" id="UP000026915"/>
    </source>
</evidence>
<dbReference type="SUPFAM" id="SSF56219">
    <property type="entry name" value="DNase I-like"/>
    <property type="match status" value="1"/>
</dbReference>
<proteinExistence type="predicted"/>
<accession>A0A061F3J4</accession>
<keyword evidence="2" id="KW-1185">Reference proteome</keyword>
<dbReference type="Gene3D" id="3.60.10.10">
    <property type="entry name" value="Endonuclease/exonuclease/phosphatase"/>
    <property type="match status" value="1"/>
</dbReference>